<comment type="caution">
    <text evidence="4">The sequence shown here is derived from an EMBL/GenBank/DDBJ whole genome shotgun (WGS) entry which is preliminary data.</text>
</comment>
<dbReference type="AlphaFoldDB" id="A0A370BJZ6"/>
<keyword evidence="2" id="KW-0812">Transmembrane</keyword>
<keyword evidence="3" id="KW-0732">Signal</keyword>
<sequence>MVQIPSGRRTLRRTAGAVGAVALLALGAAPAIAADPTTGVALGKLGPIDGVKPGGDVEVPATFTNTGSAALNKVYLSYSVTRGLSHTELPANCLRYEIPSYDEAPSRSEAVCEFEQTVEPGVVYAPEKTLTLKAAGHILYDRLRVVVGTEFTGPDENASDPVRGTAAAVKLVERPDDTPATGGGEDADAADIAVNADNTADFQVSGAELRGAVGDTVDLKVKFTNAGPGWVLRDLGVAPVEVLVDLPEGTTVTKDNGYCDRRTGGGYSCGTSQSWVTEGGGETYTFKVRIDKKVDGAKGSVALGGPARPYDKVPSNDKADITLDVTDGGSASGGSSTTSGGSASASGGSGAATAGGSDSTGGSATGSTGGSTGGSTAGSTGGATAGEATATGGAGSASTTGGGLANTGSGTVLPLAGAAVVAAGLGAGTVLLARRRAVRE</sequence>
<name>A0A370BJZ6_9ACTN</name>
<evidence type="ECO:0000313" key="4">
    <source>
        <dbReference type="EMBL" id="RDG39936.1"/>
    </source>
</evidence>
<accession>A0A370BJZ6</accession>
<evidence type="ECO:0000256" key="3">
    <source>
        <dbReference type="SAM" id="SignalP"/>
    </source>
</evidence>
<keyword evidence="2" id="KW-1133">Transmembrane helix</keyword>
<dbReference type="Proteomes" id="UP000253741">
    <property type="component" value="Unassembled WGS sequence"/>
</dbReference>
<keyword evidence="2" id="KW-0472">Membrane</keyword>
<dbReference type="OrthoDB" id="3967140at2"/>
<feature type="compositionally biased region" description="Basic and acidic residues" evidence="1">
    <location>
        <begin position="309"/>
        <end position="321"/>
    </location>
</feature>
<evidence type="ECO:0000256" key="2">
    <source>
        <dbReference type="SAM" id="Phobius"/>
    </source>
</evidence>
<keyword evidence="5" id="KW-1185">Reference proteome</keyword>
<dbReference type="EMBL" id="QQNA01000005">
    <property type="protein sequence ID" value="RDG39936.1"/>
    <property type="molecule type" value="Genomic_DNA"/>
</dbReference>
<dbReference type="PROSITE" id="PS51318">
    <property type="entry name" value="TAT"/>
    <property type="match status" value="1"/>
</dbReference>
<evidence type="ECO:0000256" key="1">
    <source>
        <dbReference type="SAM" id="MobiDB-lite"/>
    </source>
</evidence>
<feature type="compositionally biased region" description="Gly residues" evidence="1">
    <location>
        <begin position="363"/>
        <end position="384"/>
    </location>
</feature>
<feature type="region of interest" description="Disordered" evidence="1">
    <location>
        <begin position="298"/>
        <end position="399"/>
    </location>
</feature>
<feature type="signal peptide" evidence="3">
    <location>
        <begin position="1"/>
        <end position="33"/>
    </location>
</feature>
<feature type="compositionally biased region" description="Low complexity" evidence="1">
    <location>
        <begin position="333"/>
        <end position="362"/>
    </location>
</feature>
<proteinExistence type="predicted"/>
<dbReference type="InterPro" id="IPR006311">
    <property type="entry name" value="TAT_signal"/>
</dbReference>
<feature type="chain" id="PRO_5016703891" description="Gram-positive cocci surface proteins LPxTG domain-containing protein" evidence="3">
    <location>
        <begin position="34"/>
        <end position="440"/>
    </location>
</feature>
<evidence type="ECO:0008006" key="6">
    <source>
        <dbReference type="Google" id="ProtNLM"/>
    </source>
</evidence>
<protein>
    <recommendedName>
        <fullName evidence="6">Gram-positive cocci surface proteins LPxTG domain-containing protein</fullName>
    </recommendedName>
</protein>
<gene>
    <name evidence="4" type="ORF">DVH02_01085</name>
</gene>
<reference evidence="4 5" key="1">
    <citation type="submission" date="2018-07" db="EMBL/GenBank/DDBJ databases">
        <title>Streptomyces species from bats.</title>
        <authorList>
            <person name="Dunlap C."/>
        </authorList>
    </citation>
    <scope>NUCLEOTIDE SEQUENCE [LARGE SCALE GENOMIC DNA]</scope>
    <source>
        <strain evidence="4 5">AC230</strain>
    </source>
</reference>
<organism evidence="4 5">
    <name type="scientific">Streptomyces corynorhini</name>
    <dbReference type="NCBI Taxonomy" id="2282652"/>
    <lineage>
        <taxon>Bacteria</taxon>
        <taxon>Bacillati</taxon>
        <taxon>Actinomycetota</taxon>
        <taxon>Actinomycetes</taxon>
        <taxon>Kitasatosporales</taxon>
        <taxon>Streptomycetaceae</taxon>
        <taxon>Streptomyces</taxon>
    </lineage>
</organism>
<feature type="transmembrane region" description="Helical" evidence="2">
    <location>
        <begin position="412"/>
        <end position="433"/>
    </location>
</feature>
<evidence type="ECO:0000313" key="5">
    <source>
        <dbReference type="Proteomes" id="UP000253741"/>
    </source>
</evidence>
<dbReference type="RefSeq" id="WP_114621753.1">
    <property type="nucleotide sequence ID" value="NZ_QQNA01000005.1"/>
</dbReference>